<protein>
    <submittedName>
        <fullName evidence="1">Uncharacterized protein</fullName>
    </submittedName>
</protein>
<dbReference type="OrthoDB" id="7032529at2"/>
<dbReference type="EMBL" id="LT629802">
    <property type="protein sequence ID" value="SDU83229.1"/>
    <property type="molecule type" value="Genomic_DNA"/>
</dbReference>
<dbReference type="Proteomes" id="UP000198600">
    <property type="component" value="Chromosome I"/>
</dbReference>
<evidence type="ECO:0000313" key="2">
    <source>
        <dbReference type="Proteomes" id="UP000198600"/>
    </source>
</evidence>
<dbReference type="STRING" id="46679.SAMN05216202_0253"/>
<sequence>MLAKNVNDTACFLDKRGADEFFASNLAPTVIAICLIERHSDKPPSPPVALMGKSEYAADKFIL</sequence>
<accession>A0A1H2LQM0</accession>
<organism evidence="1 2">
    <name type="scientific">Pseudomonas mucidolens</name>
    <dbReference type="NCBI Taxonomy" id="46679"/>
    <lineage>
        <taxon>Bacteria</taxon>
        <taxon>Pseudomonadati</taxon>
        <taxon>Pseudomonadota</taxon>
        <taxon>Gammaproteobacteria</taxon>
        <taxon>Pseudomonadales</taxon>
        <taxon>Pseudomonadaceae</taxon>
        <taxon>Pseudomonas</taxon>
    </lineage>
</organism>
<name>A0A1H2LQM0_9PSED</name>
<dbReference type="RefSeq" id="WP_084376197.1">
    <property type="nucleotide sequence ID" value="NZ_LS483433.1"/>
</dbReference>
<evidence type="ECO:0000313" key="1">
    <source>
        <dbReference type="EMBL" id="SDU83229.1"/>
    </source>
</evidence>
<proteinExistence type="predicted"/>
<reference evidence="2" key="1">
    <citation type="submission" date="2016-10" db="EMBL/GenBank/DDBJ databases">
        <authorList>
            <person name="Varghese N."/>
            <person name="Submissions S."/>
        </authorList>
    </citation>
    <scope>NUCLEOTIDE SEQUENCE [LARGE SCALE GENOMIC DNA]</scope>
    <source>
        <strain evidence="2">LMG 2223</strain>
    </source>
</reference>
<dbReference type="AlphaFoldDB" id="A0A1H2LQM0"/>
<gene>
    <name evidence="1" type="ORF">SAMN05216202_0253</name>
</gene>
<keyword evidence="2" id="KW-1185">Reference proteome</keyword>